<evidence type="ECO:0000313" key="4">
    <source>
        <dbReference type="EMBL" id="SNV58696.1"/>
    </source>
</evidence>
<dbReference type="Proteomes" id="UP000028780">
    <property type="component" value="Chromosome"/>
</dbReference>
<dbReference type="SUPFAM" id="SSF53187">
    <property type="entry name" value="Zn-dependent exopeptidases"/>
    <property type="match status" value="1"/>
</dbReference>
<dbReference type="HOGENOM" id="CLU_023257_6_0_11"/>
<reference evidence="3 5" key="1">
    <citation type="submission" date="2014-08" db="EMBL/GenBank/DDBJ databases">
        <title>Complete genome sequence of Corynebacterium imitans DSM 44264, isolated from a five-month-old boy with suspected pharyngeal diphtheria.</title>
        <authorList>
            <person name="Mollmann S."/>
            <person name="Albersmeier A."/>
            <person name="Ruckert C."/>
            <person name="Tauch A."/>
        </authorList>
    </citation>
    <scope>NUCLEOTIDE SEQUENCE [LARGE SCALE GENOMIC DNA]</scope>
    <source>
        <strain evidence="3 5">DSM 44264</strain>
    </source>
</reference>
<evidence type="ECO:0000313" key="6">
    <source>
        <dbReference type="Proteomes" id="UP000215374"/>
    </source>
</evidence>
<proteinExistence type="predicted"/>
<name>A0A076NHI3_9CORY</name>
<dbReference type="InterPro" id="IPR036264">
    <property type="entry name" value="Bact_exopeptidase_dim_dom"/>
</dbReference>
<keyword evidence="5" id="KW-1185">Reference proteome</keyword>
<dbReference type="Gene3D" id="3.40.630.10">
    <property type="entry name" value="Zn peptidases"/>
    <property type="match status" value="1"/>
</dbReference>
<reference evidence="4 6" key="2">
    <citation type="submission" date="2017-06" db="EMBL/GenBank/DDBJ databases">
        <authorList>
            <consortium name="Pathogen Informatics"/>
        </authorList>
    </citation>
    <scope>NUCLEOTIDE SEQUENCE [LARGE SCALE GENOMIC DNA]</scope>
    <source>
        <strain evidence="4 6">NCTC13015</strain>
    </source>
</reference>
<feature type="domain" description="Peptidase M20 dimerisation" evidence="2">
    <location>
        <begin position="201"/>
        <end position="297"/>
    </location>
</feature>
<dbReference type="InterPro" id="IPR017439">
    <property type="entry name" value="Amidohydrolase"/>
</dbReference>
<protein>
    <submittedName>
        <fullName evidence="3">Amidohydrolase</fullName>
    </submittedName>
    <submittedName>
        <fullName evidence="4">Peptidase</fullName>
        <ecNumber evidence="4">3.-.-.-</ecNumber>
    </submittedName>
</protein>
<dbReference type="eggNOG" id="COG1473">
    <property type="taxonomic scope" value="Bacteria"/>
</dbReference>
<dbReference type="OrthoDB" id="9777385at2"/>
<accession>A0A076NHI3</accession>
<dbReference type="Proteomes" id="UP000215374">
    <property type="component" value="Chromosome 1"/>
</dbReference>
<feature type="binding site" evidence="1">
    <location>
        <position position="116"/>
    </location>
    <ligand>
        <name>Mn(2+)</name>
        <dbReference type="ChEBI" id="CHEBI:29035"/>
        <label>2</label>
    </ligand>
</feature>
<evidence type="ECO:0000256" key="1">
    <source>
        <dbReference type="PIRSR" id="PIRSR005962-1"/>
    </source>
</evidence>
<feature type="binding site" evidence="1">
    <location>
        <position position="379"/>
    </location>
    <ligand>
        <name>Mn(2+)</name>
        <dbReference type="ChEBI" id="CHEBI:29035"/>
        <label>2</label>
    </ligand>
</feature>
<dbReference type="AlphaFoldDB" id="A0A076NHI3"/>
<dbReference type="KEGG" id="cii:CIMIT_01950"/>
<dbReference type="Pfam" id="PF07687">
    <property type="entry name" value="M20_dimer"/>
    <property type="match status" value="1"/>
</dbReference>
<dbReference type="PANTHER" id="PTHR11014">
    <property type="entry name" value="PEPTIDASE M20 FAMILY MEMBER"/>
    <property type="match status" value="1"/>
</dbReference>
<keyword evidence="3" id="KW-0378">Hydrolase</keyword>
<comment type="cofactor">
    <cofactor evidence="1">
        <name>Mn(2+)</name>
        <dbReference type="ChEBI" id="CHEBI:29035"/>
    </cofactor>
    <text evidence="1">The Mn(2+) ion enhances activity.</text>
</comment>
<feature type="binding site" evidence="1">
    <location>
        <position position="179"/>
    </location>
    <ligand>
        <name>Mn(2+)</name>
        <dbReference type="ChEBI" id="CHEBI:29035"/>
        <label>2</label>
    </ligand>
</feature>
<dbReference type="EC" id="3.-.-.-" evidence="4"/>
<dbReference type="GO" id="GO:0046872">
    <property type="term" value="F:metal ion binding"/>
    <property type="evidence" value="ECO:0007669"/>
    <property type="project" value="UniProtKB-KW"/>
</dbReference>
<sequence length="409" mass="43578">MNPQAALQPILHHLDSTREAREAAYRWFHQHPELSMQEVQTTQRIMQELETAGISFTQLSETGVVATIENGPGPVVAMRADIDALPVRESSGKEYASTATQVDKTSGTEYPVAHACGHDVHLISLLGALDAFHAHRDAWSGTLVGVFQPGEETASGARAMVEAGITEAIPRPDVYLGQHVLSSLPGGAVGTQAGPVLSQAFSAKVTVHGSGSHGSMPEKGVDPVLLASTIVTRLHHVVSREIAAAETAVLTVGAINAGFKSNIIPDSATLLINTRAYSQEVSDHLKEAIERIVRAECLAARSPREPEFEYYDVYPLTDNDEATTEQVRAAFEAHFGEVANLGRVPASEDFSVIPDALGTSYSYWGLGGFASYPDAPGNHSPEFAPDLQPTLDRGAEAMIVAAGAWLARS</sequence>
<organism evidence="3 5">
    <name type="scientific">Corynebacterium imitans</name>
    <dbReference type="NCBI Taxonomy" id="156978"/>
    <lineage>
        <taxon>Bacteria</taxon>
        <taxon>Bacillati</taxon>
        <taxon>Actinomycetota</taxon>
        <taxon>Actinomycetes</taxon>
        <taxon>Mycobacteriales</taxon>
        <taxon>Corynebacteriaceae</taxon>
        <taxon>Corynebacterium</taxon>
    </lineage>
</organism>
<gene>
    <name evidence="4" type="primary">yxeP_1</name>
    <name evidence="3" type="ORF">CIMIT_01950</name>
    <name evidence="4" type="ORF">SAMEA4535761_00456</name>
</gene>
<feature type="binding site" evidence="1">
    <location>
        <position position="118"/>
    </location>
    <ligand>
        <name>Mn(2+)</name>
        <dbReference type="ChEBI" id="CHEBI:29035"/>
        <label>2</label>
    </ligand>
</feature>
<keyword evidence="1" id="KW-0464">Manganese</keyword>
<dbReference type="InterPro" id="IPR011650">
    <property type="entry name" value="Peptidase_M20_dimer"/>
</dbReference>
<feature type="binding site" evidence="1">
    <location>
        <position position="152"/>
    </location>
    <ligand>
        <name>Mn(2+)</name>
        <dbReference type="ChEBI" id="CHEBI:29035"/>
        <label>2</label>
    </ligand>
</feature>
<evidence type="ECO:0000313" key="3">
    <source>
        <dbReference type="EMBL" id="AIJ32833.1"/>
    </source>
</evidence>
<evidence type="ECO:0000313" key="5">
    <source>
        <dbReference type="Proteomes" id="UP000028780"/>
    </source>
</evidence>
<keyword evidence="1" id="KW-0479">Metal-binding</keyword>
<dbReference type="RefSeq" id="WP_038588384.1">
    <property type="nucleotide sequence ID" value="NZ_CP009211.1"/>
</dbReference>
<dbReference type="InterPro" id="IPR002933">
    <property type="entry name" value="Peptidase_M20"/>
</dbReference>
<dbReference type="EMBL" id="CP009211">
    <property type="protein sequence ID" value="AIJ32833.1"/>
    <property type="molecule type" value="Genomic_DNA"/>
</dbReference>
<dbReference type="PANTHER" id="PTHR11014:SF63">
    <property type="entry name" value="METALLOPEPTIDASE, PUTATIVE (AFU_ORTHOLOGUE AFUA_6G09600)-RELATED"/>
    <property type="match status" value="1"/>
</dbReference>
<dbReference type="SUPFAM" id="SSF55031">
    <property type="entry name" value="Bacterial exopeptidase dimerisation domain"/>
    <property type="match status" value="1"/>
</dbReference>
<dbReference type="PIRSF" id="PIRSF005962">
    <property type="entry name" value="Pept_M20D_amidohydro"/>
    <property type="match status" value="1"/>
</dbReference>
<dbReference type="NCBIfam" id="TIGR01891">
    <property type="entry name" value="amidohydrolases"/>
    <property type="match status" value="1"/>
</dbReference>
<dbReference type="Gene3D" id="3.30.70.360">
    <property type="match status" value="1"/>
</dbReference>
<dbReference type="GO" id="GO:0016787">
    <property type="term" value="F:hydrolase activity"/>
    <property type="evidence" value="ECO:0007669"/>
    <property type="project" value="UniProtKB-KW"/>
</dbReference>
<evidence type="ECO:0000259" key="2">
    <source>
        <dbReference type="Pfam" id="PF07687"/>
    </source>
</evidence>
<dbReference type="EMBL" id="LT906467">
    <property type="protein sequence ID" value="SNV58696.1"/>
    <property type="molecule type" value="Genomic_DNA"/>
</dbReference>
<dbReference type="Pfam" id="PF01546">
    <property type="entry name" value="Peptidase_M20"/>
    <property type="match status" value="1"/>
</dbReference>